<dbReference type="InterPro" id="IPR058163">
    <property type="entry name" value="LysR-type_TF_proteobact-type"/>
</dbReference>
<dbReference type="CDD" id="cd08422">
    <property type="entry name" value="PBP2_CrgA_like"/>
    <property type="match status" value="1"/>
</dbReference>
<dbReference type="Proteomes" id="UP001058872">
    <property type="component" value="Chromosome"/>
</dbReference>
<name>A0AAE9NET3_9BRAD</name>
<evidence type="ECO:0000259" key="6">
    <source>
        <dbReference type="PROSITE" id="PS50931"/>
    </source>
</evidence>
<protein>
    <submittedName>
        <fullName evidence="7">LysR family transcriptional regulator</fullName>
    </submittedName>
</protein>
<comment type="function">
    <text evidence="1">NodD regulates the expression of the nodABCFE genes which encode other nodulation proteins. NodD is also a negative regulator of its own expression. Binds flavonoids as inducers.</text>
</comment>
<evidence type="ECO:0000256" key="3">
    <source>
        <dbReference type="ARBA" id="ARBA00023015"/>
    </source>
</evidence>
<dbReference type="SUPFAM" id="SSF53850">
    <property type="entry name" value="Periplasmic binding protein-like II"/>
    <property type="match status" value="1"/>
</dbReference>
<sequence>MFDGRIIGGITVFVAVAKAGSYARAADQVGLSRSGVGKAIARLEERTGMRLFDRNSRALKLTDQGRGFLEEVAPLMERLGAIATPDSLTEVRGRLRVSTDAAFGPFLLMPALPELLTAHPRLRIDVLVRDRIDNLLAEGVDVAIRFGDPDARGLDKKAILQSRVMTCATPAYLAAHGTPKAPEDIADHSCVRLIDDVTGKPHSWDFLNDAGETRSIAPDCSLVVNDAPLLVAAALNHVGLVRLLDFIAEEHLRAGRLVEVLPTWNRLMWPAYLYTPETAHPSPAIQAFKRFVFERDFARRALLDR</sequence>
<dbReference type="AlphaFoldDB" id="A0AAE9NET3"/>
<keyword evidence="5" id="KW-0804">Transcription</keyword>
<dbReference type="PROSITE" id="PS50931">
    <property type="entry name" value="HTH_LYSR"/>
    <property type="match status" value="1"/>
</dbReference>
<dbReference type="PANTHER" id="PTHR30537">
    <property type="entry name" value="HTH-TYPE TRANSCRIPTIONAL REGULATOR"/>
    <property type="match status" value="1"/>
</dbReference>
<dbReference type="Pfam" id="PF00126">
    <property type="entry name" value="HTH_1"/>
    <property type="match status" value="1"/>
</dbReference>
<dbReference type="Gene3D" id="3.40.190.290">
    <property type="match status" value="1"/>
</dbReference>
<keyword evidence="3" id="KW-0805">Transcription regulation</keyword>
<evidence type="ECO:0000256" key="1">
    <source>
        <dbReference type="ARBA" id="ARBA00003502"/>
    </source>
</evidence>
<comment type="similarity">
    <text evidence="2">Belongs to the LysR transcriptional regulatory family.</text>
</comment>
<evidence type="ECO:0000256" key="5">
    <source>
        <dbReference type="ARBA" id="ARBA00023163"/>
    </source>
</evidence>
<dbReference type="GO" id="GO:0003700">
    <property type="term" value="F:DNA-binding transcription factor activity"/>
    <property type="evidence" value="ECO:0007669"/>
    <property type="project" value="InterPro"/>
</dbReference>
<evidence type="ECO:0000313" key="7">
    <source>
        <dbReference type="EMBL" id="UUO68365.1"/>
    </source>
</evidence>
<feature type="domain" description="HTH lysR-type" evidence="6">
    <location>
        <begin position="12"/>
        <end position="62"/>
    </location>
</feature>
<dbReference type="RefSeq" id="WP_257180671.1">
    <property type="nucleotide sequence ID" value="NZ_CP028989.1"/>
</dbReference>
<keyword evidence="4" id="KW-0238">DNA-binding</keyword>
<evidence type="ECO:0000313" key="8">
    <source>
        <dbReference type="Proteomes" id="UP001058872"/>
    </source>
</evidence>
<evidence type="ECO:0000256" key="4">
    <source>
        <dbReference type="ARBA" id="ARBA00023125"/>
    </source>
</evidence>
<dbReference type="SUPFAM" id="SSF46785">
    <property type="entry name" value="Winged helix' DNA-binding domain"/>
    <property type="match status" value="1"/>
</dbReference>
<dbReference type="InterPro" id="IPR036390">
    <property type="entry name" value="WH_DNA-bd_sf"/>
</dbReference>
<gene>
    <name evidence="7" type="ORF">DCM83_26235</name>
</gene>
<dbReference type="InterPro" id="IPR000847">
    <property type="entry name" value="LysR_HTH_N"/>
</dbReference>
<proteinExistence type="inferred from homology"/>
<dbReference type="Pfam" id="PF03466">
    <property type="entry name" value="LysR_substrate"/>
    <property type="match status" value="1"/>
</dbReference>
<dbReference type="PANTHER" id="PTHR30537:SF5">
    <property type="entry name" value="HTH-TYPE TRANSCRIPTIONAL ACTIVATOR TTDR-RELATED"/>
    <property type="match status" value="1"/>
</dbReference>
<organism evidence="7 8">
    <name type="scientific">Bradyrhizobium betae</name>
    <dbReference type="NCBI Taxonomy" id="244734"/>
    <lineage>
        <taxon>Bacteria</taxon>
        <taxon>Pseudomonadati</taxon>
        <taxon>Pseudomonadota</taxon>
        <taxon>Alphaproteobacteria</taxon>
        <taxon>Hyphomicrobiales</taxon>
        <taxon>Nitrobacteraceae</taxon>
        <taxon>Bradyrhizobium</taxon>
    </lineage>
</organism>
<dbReference type="InterPro" id="IPR005119">
    <property type="entry name" value="LysR_subst-bd"/>
</dbReference>
<evidence type="ECO:0000256" key="2">
    <source>
        <dbReference type="ARBA" id="ARBA00009437"/>
    </source>
</evidence>
<dbReference type="EMBL" id="CP028989">
    <property type="protein sequence ID" value="UUO68365.1"/>
    <property type="molecule type" value="Genomic_DNA"/>
</dbReference>
<accession>A0AAE9NET3</accession>
<reference evidence="7" key="1">
    <citation type="submission" date="2018-04" db="EMBL/GenBank/DDBJ databases">
        <title>Genomes of Endosymbiotic and Endophytic Bradyrhizobium Publication status.</title>
        <authorList>
            <person name="Guha S."/>
            <person name="Jorrin B."/>
            <person name="Sarkar M."/>
            <person name="Poole P.S."/>
            <person name="DasGupta M."/>
        </authorList>
    </citation>
    <scope>NUCLEOTIDE SEQUENCE</scope>
    <source>
        <strain evidence="7">WBOS16</strain>
    </source>
</reference>
<dbReference type="GO" id="GO:0003677">
    <property type="term" value="F:DNA binding"/>
    <property type="evidence" value="ECO:0007669"/>
    <property type="project" value="UniProtKB-KW"/>
</dbReference>
<dbReference type="Gene3D" id="1.10.10.10">
    <property type="entry name" value="Winged helix-like DNA-binding domain superfamily/Winged helix DNA-binding domain"/>
    <property type="match status" value="1"/>
</dbReference>
<dbReference type="InterPro" id="IPR036388">
    <property type="entry name" value="WH-like_DNA-bd_sf"/>
</dbReference>